<dbReference type="RefSeq" id="WP_213519622.1">
    <property type="nucleotide sequence ID" value="NZ_BOSE01000011.1"/>
</dbReference>
<evidence type="ECO:0000313" key="2">
    <source>
        <dbReference type="EMBL" id="GIP18968.1"/>
    </source>
</evidence>
<gene>
    <name evidence="2" type="ORF">J40TS1_46100</name>
</gene>
<protein>
    <recommendedName>
        <fullName evidence="4">DUF3221 domain-containing protein</fullName>
    </recommendedName>
</protein>
<organism evidence="2 3">
    <name type="scientific">Paenibacillus montaniterrae</name>
    <dbReference type="NCBI Taxonomy" id="429341"/>
    <lineage>
        <taxon>Bacteria</taxon>
        <taxon>Bacillati</taxon>
        <taxon>Bacillota</taxon>
        <taxon>Bacilli</taxon>
        <taxon>Bacillales</taxon>
        <taxon>Paenibacillaceae</taxon>
        <taxon>Paenibacillus</taxon>
    </lineage>
</organism>
<feature type="chain" id="PRO_5039563894" description="DUF3221 domain-containing protein" evidence="1">
    <location>
        <begin position="22"/>
        <end position="112"/>
    </location>
</feature>
<dbReference type="PROSITE" id="PS51257">
    <property type="entry name" value="PROKAR_LIPOPROTEIN"/>
    <property type="match status" value="1"/>
</dbReference>
<dbReference type="AlphaFoldDB" id="A0A920D0W5"/>
<name>A0A920D0W5_9BACL</name>
<proteinExistence type="predicted"/>
<dbReference type="Proteomes" id="UP000683139">
    <property type="component" value="Unassembled WGS sequence"/>
</dbReference>
<reference evidence="2" key="1">
    <citation type="submission" date="2021-03" db="EMBL/GenBank/DDBJ databases">
        <title>Antimicrobial resistance genes in bacteria isolated from Japanese honey, and their potential for conferring macrolide and lincosamide resistance in the American foulbrood pathogen Paenibacillus larvae.</title>
        <authorList>
            <person name="Okamoto M."/>
            <person name="Kumagai M."/>
            <person name="Kanamori H."/>
            <person name="Takamatsu D."/>
        </authorList>
    </citation>
    <scope>NUCLEOTIDE SEQUENCE</scope>
    <source>
        <strain evidence="2">J40TS1</strain>
    </source>
</reference>
<feature type="signal peptide" evidence="1">
    <location>
        <begin position="1"/>
        <end position="21"/>
    </location>
</feature>
<dbReference type="EMBL" id="BOSE01000011">
    <property type="protein sequence ID" value="GIP18968.1"/>
    <property type="molecule type" value="Genomic_DNA"/>
</dbReference>
<keyword evidence="1" id="KW-0732">Signal</keyword>
<keyword evidence="3" id="KW-1185">Reference proteome</keyword>
<accession>A0A920D0W5</accession>
<evidence type="ECO:0000313" key="3">
    <source>
        <dbReference type="Proteomes" id="UP000683139"/>
    </source>
</evidence>
<evidence type="ECO:0000256" key="1">
    <source>
        <dbReference type="SAM" id="SignalP"/>
    </source>
</evidence>
<comment type="caution">
    <text evidence="2">The sequence shown here is derived from an EMBL/GenBank/DDBJ whole genome shotgun (WGS) entry which is preliminary data.</text>
</comment>
<sequence>MKLKLLMLCAMLLLAAAGCSNKTSQLETFISSIEQGNLIVECYPRKESGNSIGTACKVIVSDDTLYEDRSGNPLMFEDFKIGDDVKLYFKSPLSLEKSNSTYHVSKIVLLNE</sequence>
<evidence type="ECO:0008006" key="4">
    <source>
        <dbReference type="Google" id="ProtNLM"/>
    </source>
</evidence>